<organism evidence="9 10">
    <name type="scientific">Marine Group III euryarchaeote CG-Epi2</name>
    <dbReference type="NCBI Taxonomy" id="1888996"/>
    <lineage>
        <taxon>Archaea</taxon>
        <taxon>Methanobacteriati</taxon>
        <taxon>Thermoplasmatota</taxon>
        <taxon>Thermoplasmata</taxon>
        <taxon>Candidatus Thermoprofundales</taxon>
    </lineage>
</organism>
<dbReference type="InterPro" id="IPR036852">
    <property type="entry name" value="Peptidase_S8/S53_dom_sf"/>
</dbReference>
<dbReference type="InterPro" id="IPR000209">
    <property type="entry name" value="Peptidase_S8/S53_dom"/>
</dbReference>
<dbReference type="PROSITE" id="PS51892">
    <property type="entry name" value="SUBTILASE"/>
    <property type="match status" value="1"/>
</dbReference>
<dbReference type="Pfam" id="PF00082">
    <property type="entry name" value="Peptidase_S8"/>
    <property type="match status" value="1"/>
</dbReference>
<dbReference type="Proteomes" id="UP000183615">
    <property type="component" value="Unassembled WGS sequence"/>
</dbReference>
<evidence type="ECO:0000256" key="4">
    <source>
        <dbReference type="ARBA" id="ARBA00022825"/>
    </source>
</evidence>
<dbReference type="PANTHER" id="PTHR43806:SF65">
    <property type="entry name" value="SERINE PROTEASE APRX"/>
    <property type="match status" value="1"/>
</dbReference>
<proteinExistence type="inferred from homology"/>
<dbReference type="PANTHER" id="PTHR43806">
    <property type="entry name" value="PEPTIDASE S8"/>
    <property type="match status" value="1"/>
</dbReference>
<keyword evidence="4 6" id="KW-0720">Serine protease</keyword>
<accession>A0A1J5TQ87</accession>
<evidence type="ECO:0000313" key="10">
    <source>
        <dbReference type="Proteomes" id="UP000183615"/>
    </source>
</evidence>
<evidence type="ECO:0000256" key="3">
    <source>
        <dbReference type="ARBA" id="ARBA00022801"/>
    </source>
</evidence>
<dbReference type="AlphaFoldDB" id="A0A1J5TQ87"/>
<dbReference type="EMBL" id="MIYZ01000001">
    <property type="protein sequence ID" value="OIR23098.1"/>
    <property type="molecule type" value="Genomic_DNA"/>
</dbReference>
<dbReference type="InterPro" id="IPR050131">
    <property type="entry name" value="Peptidase_S8_subtilisin-like"/>
</dbReference>
<feature type="domain" description="Peptidase S8/S53" evidence="8">
    <location>
        <begin position="151"/>
        <end position="447"/>
    </location>
</feature>
<feature type="active site" description="Charge relay system" evidence="5 6">
    <location>
        <position position="160"/>
    </location>
</feature>
<dbReference type="Gene3D" id="3.40.50.200">
    <property type="entry name" value="Peptidase S8/S53 domain"/>
    <property type="match status" value="1"/>
</dbReference>
<gene>
    <name evidence="9" type="ORF">BET99_00075</name>
</gene>
<dbReference type="GO" id="GO:0006508">
    <property type="term" value="P:proteolysis"/>
    <property type="evidence" value="ECO:0007669"/>
    <property type="project" value="UniProtKB-KW"/>
</dbReference>
<protein>
    <recommendedName>
        <fullName evidence="8">Peptidase S8/S53 domain-containing protein</fullName>
    </recommendedName>
</protein>
<feature type="active site" description="Charge relay system" evidence="5 6">
    <location>
        <position position="209"/>
    </location>
</feature>
<name>A0A1J5TQ87_9ARCH</name>
<evidence type="ECO:0000259" key="8">
    <source>
        <dbReference type="Pfam" id="PF00082"/>
    </source>
</evidence>
<comment type="similarity">
    <text evidence="1 6 7">Belongs to the peptidase S8 family.</text>
</comment>
<evidence type="ECO:0000256" key="7">
    <source>
        <dbReference type="RuleBase" id="RU003355"/>
    </source>
</evidence>
<evidence type="ECO:0000313" key="9">
    <source>
        <dbReference type="EMBL" id="OIR23098.1"/>
    </source>
</evidence>
<dbReference type="GO" id="GO:0004252">
    <property type="term" value="F:serine-type endopeptidase activity"/>
    <property type="evidence" value="ECO:0007669"/>
    <property type="project" value="UniProtKB-UniRule"/>
</dbReference>
<evidence type="ECO:0000256" key="5">
    <source>
        <dbReference type="PIRSR" id="PIRSR615500-1"/>
    </source>
</evidence>
<dbReference type="InterPro" id="IPR023828">
    <property type="entry name" value="Peptidase_S8_Ser-AS"/>
</dbReference>
<evidence type="ECO:0000256" key="1">
    <source>
        <dbReference type="ARBA" id="ARBA00011073"/>
    </source>
</evidence>
<dbReference type="PRINTS" id="PR00723">
    <property type="entry name" value="SUBTILISIN"/>
</dbReference>
<keyword evidence="2 6" id="KW-0645">Protease</keyword>
<sequence>MLSLESPSVGEETNISFSGYVNYEDNSDWWEDTSMDTDKDGIQDSIWLAIDSKKYNWVDDDGRIGVIVDFDHLPTPEDEILLTSNVDFVHFHTYHLIDSIAGSVAVEDIVKLSKLPGVVMIELDGILEIVNSDAKEVHGVGAIYEETGYNGSGSVVAIIDTGIDGEHVGLDDLDDDNSTDDPKIIAFFDAVNNASATDGTVVPYDDHGHGSHCAGTTAGTGAPTYDNPGMAPQAQLVGVKVLDGGGSGSFAGVMLGMEWTVEKRHDFNIRAASMSLGGFGLIEWTSSEEESVNRMANEMVRNGIALFIAAGNSAVSAQIGTPGSAEDVITVGALDKDTKIAVYSSQGPTEEGRVKPNIAFVGSSVMSVEANTGTGYRSMSGTSMATPGAAGVAALMYQANPDLSPFDIRNIMQETSTYRQCHYMGANEPCAEDGIPKNRQNNVYGHGQVEALPAVMEAANLVYGFTNAIDINLNTPITDNSRVNIGPNDNIAFDINGDVDKIQWRTWDMRDDWMDLTTYDSGLDSFEIEYSMFVDRLKYLPGNEIEGNQTLLIRAIKNTNSSANEVVHIQIMGNTEIPTTTEDSPSLPFGFVIFTSMMVALYKTRRID</sequence>
<dbReference type="InterPro" id="IPR015500">
    <property type="entry name" value="Peptidase_S8_subtilisin-rel"/>
</dbReference>
<dbReference type="SUPFAM" id="SSF52743">
    <property type="entry name" value="Subtilisin-like"/>
    <property type="match status" value="1"/>
</dbReference>
<comment type="caution">
    <text evidence="9">The sequence shown here is derived from an EMBL/GenBank/DDBJ whole genome shotgun (WGS) entry which is preliminary data.</text>
</comment>
<dbReference type="PROSITE" id="PS00136">
    <property type="entry name" value="SUBTILASE_ASP"/>
    <property type="match status" value="1"/>
</dbReference>
<dbReference type="InterPro" id="IPR023827">
    <property type="entry name" value="Peptidase_S8_Asp-AS"/>
</dbReference>
<evidence type="ECO:0000256" key="2">
    <source>
        <dbReference type="ARBA" id="ARBA00022670"/>
    </source>
</evidence>
<feature type="active site" description="Charge relay system" evidence="5 6">
    <location>
        <position position="383"/>
    </location>
</feature>
<reference evidence="9 10" key="1">
    <citation type="submission" date="2016-08" db="EMBL/GenBank/DDBJ databases">
        <title>New Insights into Marine Group III Euryarchaeota, from dark to light.</title>
        <authorList>
            <person name="Haro-Moreno J.M."/>
            <person name="Rodriguez-Valera F."/>
            <person name="Lopez-Garcia P."/>
            <person name="Moreira D."/>
            <person name="Martin-Cuadrado A.B."/>
        </authorList>
    </citation>
    <scope>NUCLEOTIDE SEQUENCE [LARGE SCALE GENOMIC DNA]</scope>
    <source>
        <strain evidence="9">CG-Epi2</strain>
    </source>
</reference>
<evidence type="ECO:0000256" key="6">
    <source>
        <dbReference type="PROSITE-ProRule" id="PRU01240"/>
    </source>
</evidence>
<dbReference type="PROSITE" id="PS00138">
    <property type="entry name" value="SUBTILASE_SER"/>
    <property type="match status" value="1"/>
</dbReference>
<keyword evidence="3 6" id="KW-0378">Hydrolase</keyword>